<dbReference type="PROSITE" id="PS50089">
    <property type="entry name" value="ZF_RING_2"/>
    <property type="match status" value="1"/>
</dbReference>
<evidence type="ECO:0000256" key="5">
    <source>
        <dbReference type="SAM" id="Coils"/>
    </source>
</evidence>
<dbReference type="AlphaFoldDB" id="A0A0D2E979"/>
<evidence type="ECO:0000256" key="1">
    <source>
        <dbReference type="ARBA" id="ARBA00022723"/>
    </source>
</evidence>
<dbReference type="Gene3D" id="3.30.40.10">
    <property type="entry name" value="Zinc/RING finger domain, C3HC4 (zinc finger)"/>
    <property type="match status" value="1"/>
</dbReference>
<dbReference type="Pfam" id="PF13923">
    <property type="entry name" value="zf-C3HC4_2"/>
    <property type="match status" value="1"/>
</dbReference>
<dbReference type="GO" id="GO:0008270">
    <property type="term" value="F:zinc ion binding"/>
    <property type="evidence" value="ECO:0007669"/>
    <property type="project" value="UniProtKB-KW"/>
</dbReference>
<dbReference type="InterPro" id="IPR013083">
    <property type="entry name" value="Znf_RING/FYVE/PHD"/>
</dbReference>
<dbReference type="Proteomes" id="UP000053789">
    <property type="component" value="Unassembled WGS sequence"/>
</dbReference>
<dbReference type="PROSITE" id="PS00518">
    <property type="entry name" value="ZF_RING_1"/>
    <property type="match status" value="1"/>
</dbReference>
<dbReference type="SMART" id="SM00184">
    <property type="entry name" value="RING"/>
    <property type="match status" value="1"/>
</dbReference>
<dbReference type="GeneID" id="27705664"/>
<evidence type="ECO:0000256" key="6">
    <source>
        <dbReference type="SAM" id="MobiDB-lite"/>
    </source>
</evidence>
<reference evidence="8" key="1">
    <citation type="submission" date="2015-01" db="EMBL/GenBank/DDBJ databases">
        <title>The Genome Sequence of Cladophialophora bantiana CBS 173.52.</title>
        <authorList>
            <consortium name="The Broad Institute Genomics Platform"/>
            <person name="Cuomo C."/>
            <person name="de Hoog S."/>
            <person name="Gorbushina A."/>
            <person name="Stielow B."/>
            <person name="Teixiera M."/>
            <person name="Abouelleil A."/>
            <person name="Chapman S.B."/>
            <person name="Priest M."/>
            <person name="Young S.K."/>
            <person name="Wortman J."/>
            <person name="Nusbaum C."/>
            <person name="Birren B."/>
        </authorList>
    </citation>
    <scope>NUCLEOTIDE SEQUENCE [LARGE SCALE GENOMIC DNA]</scope>
    <source>
        <strain evidence="8">CBS 173.52</strain>
    </source>
</reference>
<evidence type="ECO:0000256" key="4">
    <source>
        <dbReference type="PROSITE-ProRule" id="PRU00175"/>
    </source>
</evidence>
<protein>
    <recommendedName>
        <fullName evidence="7">RING-type domain-containing protein</fullName>
    </recommendedName>
</protein>
<dbReference type="HOGENOM" id="CLU_083057_0_0_1"/>
<evidence type="ECO:0000313" key="9">
    <source>
        <dbReference type="Proteomes" id="UP000053789"/>
    </source>
</evidence>
<feature type="domain" description="RING-type" evidence="7">
    <location>
        <begin position="212"/>
        <end position="253"/>
    </location>
</feature>
<dbReference type="OrthoDB" id="6105938at2759"/>
<name>A0A0D2E979_CLAB1</name>
<keyword evidence="2 4" id="KW-0863">Zinc-finger</keyword>
<keyword evidence="1" id="KW-0479">Metal-binding</keyword>
<sequence length="292" mass="32568">MNQSLNQTLVIDLKDDSDDDLPSLSDLFPSRRNRDAASRYDAPSSQRHAHPPAPLLLQTPENCSDEEEGGSVVASPSGKDIAKVSERQFDFNATHFLDDNEDDIVNEYNGILDSAVAIKHKCGTLTTRIQELKAALKAKQAELDQITLRRQRELLSYGESAKMAQDRLRAKGAKLRKCNREIKSLRRRNGHLAEDLEIASKDLARIKKHLHCDICADTFKNVVTRCGHSYCAECLATWLGGVNESDLDCPTDQWKRGCPMCRRALRAEDIWPIFLGAEGSSIEVVCTDSDGE</sequence>
<evidence type="ECO:0000259" key="7">
    <source>
        <dbReference type="PROSITE" id="PS50089"/>
    </source>
</evidence>
<keyword evidence="9" id="KW-1185">Reference proteome</keyword>
<keyword evidence="3" id="KW-0862">Zinc</keyword>
<dbReference type="InterPro" id="IPR017907">
    <property type="entry name" value="Znf_RING_CS"/>
</dbReference>
<dbReference type="VEuPathDB" id="FungiDB:Z519_12736"/>
<dbReference type="SUPFAM" id="SSF57850">
    <property type="entry name" value="RING/U-box"/>
    <property type="match status" value="1"/>
</dbReference>
<gene>
    <name evidence="8" type="ORF">Z519_12736</name>
</gene>
<accession>A0A0D2E979</accession>
<feature type="region of interest" description="Disordered" evidence="6">
    <location>
        <begin position="1"/>
        <end position="78"/>
    </location>
</feature>
<feature type="coiled-coil region" evidence="5">
    <location>
        <begin position="122"/>
        <end position="195"/>
    </location>
</feature>
<proteinExistence type="predicted"/>
<dbReference type="PANTHER" id="PTHR23041">
    <property type="entry name" value="RING FINGER DOMAIN-CONTAINING"/>
    <property type="match status" value="1"/>
</dbReference>
<dbReference type="PANTHER" id="PTHR23041:SF78">
    <property type="entry name" value="E3 UBIQUITIN-PROTEIN LIGASE RNF4"/>
    <property type="match status" value="1"/>
</dbReference>
<organism evidence="8 9">
    <name type="scientific">Cladophialophora bantiana (strain ATCC 10958 / CBS 173.52 / CDC B-1940 / NIH 8579)</name>
    <name type="common">Xylohypha bantiana</name>
    <dbReference type="NCBI Taxonomy" id="1442370"/>
    <lineage>
        <taxon>Eukaryota</taxon>
        <taxon>Fungi</taxon>
        <taxon>Dikarya</taxon>
        <taxon>Ascomycota</taxon>
        <taxon>Pezizomycotina</taxon>
        <taxon>Eurotiomycetes</taxon>
        <taxon>Chaetothyriomycetidae</taxon>
        <taxon>Chaetothyriales</taxon>
        <taxon>Herpotrichiellaceae</taxon>
        <taxon>Cladophialophora</taxon>
    </lineage>
</organism>
<dbReference type="EMBL" id="KN847013">
    <property type="protein sequence ID" value="KIW86681.1"/>
    <property type="molecule type" value="Genomic_DNA"/>
</dbReference>
<dbReference type="RefSeq" id="XP_016613350.1">
    <property type="nucleotide sequence ID" value="XM_016770441.1"/>
</dbReference>
<evidence type="ECO:0000256" key="3">
    <source>
        <dbReference type="ARBA" id="ARBA00022833"/>
    </source>
</evidence>
<keyword evidence="5" id="KW-0175">Coiled coil</keyword>
<evidence type="ECO:0000256" key="2">
    <source>
        <dbReference type="ARBA" id="ARBA00022771"/>
    </source>
</evidence>
<dbReference type="InterPro" id="IPR047134">
    <property type="entry name" value="RNF4"/>
</dbReference>
<evidence type="ECO:0000313" key="8">
    <source>
        <dbReference type="EMBL" id="KIW86681.1"/>
    </source>
</evidence>
<dbReference type="InterPro" id="IPR001841">
    <property type="entry name" value="Znf_RING"/>
</dbReference>